<evidence type="ECO:0000313" key="1">
    <source>
        <dbReference type="EMBL" id="EEQ47870.1"/>
    </source>
</evidence>
<evidence type="ECO:0000313" key="2">
    <source>
        <dbReference type="Proteomes" id="UP000005309"/>
    </source>
</evidence>
<dbReference type="RefSeq" id="WP_006690927.1">
    <property type="nucleotide sequence ID" value="NZ_GG694008.1"/>
</dbReference>
<gene>
    <name evidence="1" type="ORF">HMPREF0908_1799</name>
</gene>
<reference evidence="1 2" key="1">
    <citation type="submission" date="2009-04" db="EMBL/GenBank/DDBJ databases">
        <authorList>
            <person name="Qin X."/>
            <person name="Bachman B."/>
            <person name="Battles P."/>
            <person name="Bell A."/>
            <person name="Bess C."/>
            <person name="Bickham C."/>
            <person name="Chaboub L."/>
            <person name="Chen D."/>
            <person name="Coyle M."/>
            <person name="Deiros D.R."/>
            <person name="Dinh H."/>
            <person name="Forbes L."/>
            <person name="Fowler G."/>
            <person name="Francisco L."/>
            <person name="Fu Q."/>
            <person name="Gubbala S."/>
            <person name="Hale W."/>
            <person name="Han Y."/>
            <person name="Hemphill L."/>
            <person name="Highlander S.K."/>
            <person name="Hirani K."/>
            <person name="Hogues M."/>
            <person name="Jackson L."/>
            <person name="Jakkamsetti A."/>
            <person name="Javaid M."/>
            <person name="Jiang H."/>
            <person name="Korchina V."/>
            <person name="Kovar C."/>
            <person name="Lara F."/>
            <person name="Lee S."/>
            <person name="Mata R."/>
            <person name="Mathew T."/>
            <person name="Moen C."/>
            <person name="Morales K."/>
            <person name="Munidasa M."/>
            <person name="Nazareth L."/>
            <person name="Ngo R."/>
            <person name="Nguyen L."/>
            <person name="Okwuonu G."/>
            <person name="Ongeri F."/>
            <person name="Patil S."/>
            <person name="Petrosino J."/>
            <person name="Pham C."/>
            <person name="Pham P."/>
            <person name="Pu L.-L."/>
            <person name="Puazo M."/>
            <person name="Raj R."/>
            <person name="Reid J."/>
            <person name="Rouhana J."/>
            <person name="Saada N."/>
            <person name="Shang Y."/>
            <person name="Simmons D."/>
            <person name="Thornton R."/>
            <person name="Warren J."/>
            <person name="Weissenberger G."/>
            <person name="Zhang J."/>
            <person name="Zhang L."/>
            <person name="Zhou C."/>
            <person name="Zhu D."/>
            <person name="Muzny D."/>
            <person name="Worley K."/>
            <person name="Gibbs R."/>
        </authorList>
    </citation>
    <scope>NUCLEOTIDE SEQUENCE [LARGE SCALE GENOMIC DNA]</scope>
    <source>
        <strain evidence="1 2">ATCC 43531</strain>
    </source>
</reference>
<dbReference type="HOGENOM" id="CLU_3011779_0_0_9"/>
<organism evidence="1 2">
    <name type="scientific">Selenomonas flueggei ATCC 43531</name>
    <dbReference type="NCBI Taxonomy" id="638302"/>
    <lineage>
        <taxon>Bacteria</taxon>
        <taxon>Bacillati</taxon>
        <taxon>Bacillota</taxon>
        <taxon>Negativicutes</taxon>
        <taxon>Selenomonadales</taxon>
        <taxon>Selenomonadaceae</taxon>
        <taxon>Selenomonas</taxon>
    </lineage>
</organism>
<dbReference type="AlphaFoldDB" id="C4V5K5"/>
<dbReference type="Proteomes" id="UP000005309">
    <property type="component" value="Unassembled WGS sequence"/>
</dbReference>
<accession>C4V5K5</accession>
<name>C4V5K5_9FIRM</name>
<sequence length="56" mass="6415">MTKSQSFFDDLLQKGSERNSIVRIWLAEKEIQCVKDRQTLTGTKKGKTQENGEKNA</sequence>
<keyword evidence="2" id="KW-1185">Reference proteome</keyword>
<comment type="caution">
    <text evidence="1">The sequence shown here is derived from an EMBL/GenBank/DDBJ whole genome shotgun (WGS) entry which is preliminary data.</text>
</comment>
<protein>
    <submittedName>
        <fullName evidence="1">Uncharacterized protein</fullName>
    </submittedName>
</protein>
<proteinExistence type="predicted"/>
<dbReference type="EMBL" id="ACLA01000031">
    <property type="protein sequence ID" value="EEQ47870.1"/>
    <property type="molecule type" value="Genomic_DNA"/>
</dbReference>
<dbReference type="STRING" id="638302.HMPREF0908_1799"/>